<name>A0A1B2RVX3_9VIRU</name>
<dbReference type="OrthoDB" id="27095at10239"/>
<protein>
    <submittedName>
        <fullName evidence="1">Uncharacterized protein</fullName>
    </submittedName>
</protein>
<evidence type="ECO:0000313" key="1">
    <source>
        <dbReference type="EMBL" id="AOC55145.1"/>
    </source>
</evidence>
<dbReference type="Proteomes" id="UP000149121">
    <property type="component" value="Segment"/>
</dbReference>
<keyword evidence="2" id="KW-1185">Reference proteome</keyword>
<gene>
    <name evidence="1" type="ORF">LCDVSa061R</name>
</gene>
<reference evidence="1 2" key="1">
    <citation type="journal article" date="2016" name="J. Virol.">
        <title>Concurrence of Iridovirus, Polyomavirus, and a Unique Member of a New Group of Fish Papillomaviruses in Lymphocystis Disease-Affected Gilthead Sea Bream.</title>
        <authorList>
            <person name="Lopez-Bueno A."/>
            <person name="Mavian C."/>
            <person name="Labella A.M."/>
            <person name="Castro D."/>
            <person name="Borrego J.J."/>
            <person name="Alcami A."/>
            <person name="Alejo A."/>
        </authorList>
    </citation>
    <scope>NUCLEOTIDE SEQUENCE [LARGE SCALE GENOMIC DNA]</scope>
    <source>
        <strain evidence="1">SA9</strain>
    </source>
</reference>
<proteinExistence type="predicted"/>
<accession>A0A1B2RVX3</accession>
<organism evidence="1 2">
    <name type="scientific">Lymphocystis disease virus 3</name>
    <dbReference type="NCBI Taxonomy" id="2560566"/>
    <lineage>
        <taxon>Viruses</taxon>
        <taxon>Varidnaviria</taxon>
        <taxon>Bamfordvirae</taxon>
        <taxon>Nucleocytoviricota</taxon>
        <taxon>Megaviricetes</taxon>
        <taxon>Pimascovirales</taxon>
        <taxon>Pimascovirales incertae sedis</taxon>
        <taxon>Iridoviridae</taxon>
        <taxon>Alphairidovirinae</taxon>
        <taxon>Lymphocystivirus</taxon>
        <taxon>Lymphocystivirus sparus1</taxon>
    </lineage>
</organism>
<evidence type="ECO:0000313" key="2">
    <source>
        <dbReference type="Proteomes" id="UP000149121"/>
    </source>
</evidence>
<sequence>MELPDNETEKFKRLTALLGSKLWIPVVSYLIADFIPIPNLADEYKEKSARLGIFIGCLCGFYALS</sequence>
<dbReference type="EMBL" id="KX643370">
    <property type="protein sequence ID" value="AOC55145.1"/>
    <property type="molecule type" value="Genomic_DNA"/>
</dbReference>
<dbReference type="KEGG" id="vg:30902637"/>